<proteinExistence type="predicted"/>
<evidence type="ECO:0000256" key="2">
    <source>
        <dbReference type="SAM" id="SignalP"/>
    </source>
</evidence>
<dbReference type="InterPro" id="IPR001736">
    <property type="entry name" value="PLipase_D/transphosphatidylase"/>
</dbReference>
<evidence type="ECO:0000313" key="5">
    <source>
        <dbReference type="Proteomes" id="UP000004088"/>
    </source>
</evidence>
<gene>
    <name evidence="4" type="primary">cls</name>
    <name evidence="4" type="ORF">HMPREF9098_0982</name>
</gene>
<dbReference type="AlphaFoldDB" id="F0EYP8"/>
<dbReference type="GO" id="GO:0032049">
    <property type="term" value="P:cardiolipin biosynthetic process"/>
    <property type="evidence" value="ECO:0007669"/>
    <property type="project" value="UniProtKB-ARBA"/>
</dbReference>
<dbReference type="SUPFAM" id="SSF56024">
    <property type="entry name" value="Phospholipase D/nuclease"/>
    <property type="match status" value="2"/>
</dbReference>
<evidence type="ECO:0000313" key="4">
    <source>
        <dbReference type="EMBL" id="EGC17656.1"/>
    </source>
</evidence>
<name>F0EYP8_9NEIS</name>
<keyword evidence="5" id="KW-1185">Reference proteome</keyword>
<feature type="compositionally biased region" description="Polar residues" evidence="1">
    <location>
        <begin position="58"/>
        <end position="72"/>
    </location>
</feature>
<feature type="region of interest" description="Disordered" evidence="1">
    <location>
        <begin position="48"/>
        <end position="72"/>
    </location>
</feature>
<dbReference type="GO" id="GO:0030572">
    <property type="term" value="F:phosphatidyltransferase activity"/>
    <property type="evidence" value="ECO:0007669"/>
    <property type="project" value="UniProtKB-ARBA"/>
</dbReference>
<dbReference type="HOGENOM" id="CLU_026287_0_0_4"/>
<dbReference type="Proteomes" id="UP000004088">
    <property type="component" value="Unassembled WGS sequence"/>
</dbReference>
<dbReference type="PANTHER" id="PTHR21248:SF12">
    <property type="entry name" value="CARDIOLIPIN SYNTHASE C"/>
    <property type="match status" value="1"/>
</dbReference>
<feature type="signal peptide" evidence="2">
    <location>
        <begin position="1"/>
        <end position="22"/>
    </location>
</feature>
<dbReference type="EC" id="3.1.-.-" evidence="4"/>
<keyword evidence="2" id="KW-0732">Signal</keyword>
<dbReference type="STRING" id="888741.HMPREF9098_0982"/>
<dbReference type="Pfam" id="PF13091">
    <property type="entry name" value="PLDc_2"/>
    <property type="match status" value="2"/>
</dbReference>
<dbReference type="CDD" id="cd09111">
    <property type="entry name" value="PLDc_ymdC_like_1"/>
    <property type="match status" value="1"/>
</dbReference>
<evidence type="ECO:0000259" key="3">
    <source>
        <dbReference type="PROSITE" id="PS50035"/>
    </source>
</evidence>
<sequence length="519" mass="58430">MTRNRFWLLLCCLMLNACRSLPNLDDRETSLYIPTQSAPRLEQALNLPAAASEASAPQPTETEPNDDQNTVYPNTAYPADVQLLNGARAAYHARAVLLDNAAVSIDAQYYIWRDDTSGLALLQKLWQAAERGVRVRLLLDDNNTHGMDAILSALNSHPNIQIRLFNPFLYRKWRFIGYLTDFSRLNRRMHNKALIADNRVSIIGGRNIGDEYFDIHREHTFADTDVMVSGAIVPQISQDFDRYWQSHSAYPLERIVRRADISAGLERLKSSLHPAAANNADDDASALRLIPHIRATTELISDDPAKALNRRTRVDIAESMQAALGEPKREIYLVSPYFVPTRTGIQVFRQLSGQGVRTTVFTNSLNATDVAAVHSGYTRYRRALLHAGVQLYEFKGDTAVKGLRDRGLTGSSITSLHAKTFIIDQERVFIGSFNLDPRSARLNTEMGLVIHSPALAQLMQGELQRTAESGAYHVRLDPQGRMQWYDPQTQSASPKEPDAPLWKRLLSKIFSWLPIERLL</sequence>
<accession>F0EYP8</accession>
<reference evidence="4 5" key="1">
    <citation type="submission" date="2011-01" db="EMBL/GenBank/DDBJ databases">
        <authorList>
            <person name="Muzny D."/>
            <person name="Qin X."/>
            <person name="Deng J."/>
            <person name="Jiang H."/>
            <person name="Liu Y."/>
            <person name="Qu J."/>
            <person name="Song X.-Z."/>
            <person name="Zhang L."/>
            <person name="Thornton R."/>
            <person name="Coyle M."/>
            <person name="Francisco L."/>
            <person name="Jackson L."/>
            <person name="Javaid M."/>
            <person name="Korchina V."/>
            <person name="Kovar C."/>
            <person name="Mata R."/>
            <person name="Mathew T."/>
            <person name="Ngo R."/>
            <person name="Nguyen L."/>
            <person name="Nguyen N."/>
            <person name="Okwuonu G."/>
            <person name="Ongeri F."/>
            <person name="Pham C."/>
            <person name="Simmons D."/>
            <person name="Wilczek-Boney K."/>
            <person name="Hale W."/>
            <person name="Jakkamsetti A."/>
            <person name="Pham P."/>
            <person name="Ruth R."/>
            <person name="San Lucas F."/>
            <person name="Warren J."/>
            <person name="Zhang J."/>
            <person name="Zhao Z."/>
            <person name="Zhou C."/>
            <person name="Zhu D."/>
            <person name="Lee S."/>
            <person name="Bess C."/>
            <person name="Blankenburg K."/>
            <person name="Forbes L."/>
            <person name="Fu Q."/>
            <person name="Gubbala S."/>
            <person name="Hirani K."/>
            <person name="Jayaseelan J.C."/>
            <person name="Lara F."/>
            <person name="Munidasa M."/>
            <person name="Palculict T."/>
            <person name="Patil S."/>
            <person name="Pu L.-L."/>
            <person name="Saada N."/>
            <person name="Tang L."/>
            <person name="Weissenberger G."/>
            <person name="Zhu Y."/>
            <person name="Hemphill L."/>
            <person name="Shang Y."/>
            <person name="Youmans B."/>
            <person name="Ayvaz T."/>
            <person name="Ross M."/>
            <person name="Santibanez J."/>
            <person name="Aqrawi P."/>
            <person name="Gross S."/>
            <person name="Joshi V."/>
            <person name="Fowler G."/>
            <person name="Nazareth L."/>
            <person name="Reid J."/>
            <person name="Worley K."/>
            <person name="Petrosino J."/>
            <person name="Highlander S."/>
            <person name="Gibbs R."/>
        </authorList>
    </citation>
    <scope>NUCLEOTIDE SEQUENCE [LARGE SCALE GENOMIC DNA]</scope>
    <source>
        <strain evidence="4 5">ATCC 33394</strain>
    </source>
</reference>
<feature type="domain" description="PLD phosphodiesterase" evidence="3">
    <location>
        <begin position="412"/>
        <end position="439"/>
    </location>
</feature>
<dbReference type="SMART" id="SM00155">
    <property type="entry name" value="PLDc"/>
    <property type="match status" value="2"/>
</dbReference>
<dbReference type="CDD" id="cd09113">
    <property type="entry name" value="PLDc_ymdC_like_2"/>
    <property type="match status" value="1"/>
</dbReference>
<dbReference type="PROSITE" id="PS50035">
    <property type="entry name" value="PLD"/>
    <property type="match status" value="2"/>
</dbReference>
<dbReference type="RefSeq" id="WP_003782366.1">
    <property type="nucleotide sequence ID" value="NZ_GL870929.1"/>
</dbReference>
<protein>
    <submittedName>
        <fullName evidence="4">Phospholipase D domain protein</fullName>
        <ecNumber evidence="4">3.1.-.-</ecNumber>
    </submittedName>
</protein>
<dbReference type="PANTHER" id="PTHR21248">
    <property type="entry name" value="CARDIOLIPIN SYNTHASE"/>
    <property type="match status" value="1"/>
</dbReference>
<dbReference type="GO" id="GO:0016787">
    <property type="term" value="F:hydrolase activity"/>
    <property type="evidence" value="ECO:0007669"/>
    <property type="project" value="UniProtKB-KW"/>
</dbReference>
<keyword evidence="4" id="KW-0378">Hydrolase</keyword>
<feature type="domain" description="PLD phosphodiesterase" evidence="3">
    <location>
        <begin position="185"/>
        <end position="212"/>
    </location>
</feature>
<comment type="caution">
    <text evidence="4">The sequence shown here is derived from an EMBL/GenBank/DDBJ whole genome shotgun (WGS) entry which is preliminary data.</text>
</comment>
<feature type="chain" id="PRO_5003247559" evidence="2">
    <location>
        <begin position="23"/>
        <end position="519"/>
    </location>
</feature>
<dbReference type="InterPro" id="IPR025202">
    <property type="entry name" value="PLD-like_dom"/>
</dbReference>
<organism evidence="4 5">
    <name type="scientific">Kingella denitrificans ATCC 33394</name>
    <dbReference type="NCBI Taxonomy" id="888741"/>
    <lineage>
        <taxon>Bacteria</taxon>
        <taxon>Pseudomonadati</taxon>
        <taxon>Pseudomonadota</taxon>
        <taxon>Betaproteobacteria</taxon>
        <taxon>Neisseriales</taxon>
        <taxon>Neisseriaceae</taxon>
        <taxon>Kingella</taxon>
    </lineage>
</organism>
<evidence type="ECO:0000256" key="1">
    <source>
        <dbReference type="SAM" id="MobiDB-lite"/>
    </source>
</evidence>
<feature type="compositionally biased region" description="Low complexity" evidence="1">
    <location>
        <begin position="48"/>
        <end position="57"/>
    </location>
</feature>
<dbReference type="EMBL" id="AEWV01000015">
    <property type="protein sequence ID" value="EGC17656.1"/>
    <property type="molecule type" value="Genomic_DNA"/>
</dbReference>
<dbReference type="Gene3D" id="3.30.870.10">
    <property type="entry name" value="Endonuclease Chain A"/>
    <property type="match status" value="2"/>
</dbReference>